<reference evidence="1 2" key="1">
    <citation type="submission" date="2017-06" db="EMBL/GenBank/DDBJ databases">
        <authorList>
            <person name="Kim H.J."/>
            <person name="Triplett B.A."/>
        </authorList>
    </citation>
    <scope>NUCLEOTIDE SEQUENCE [LARGE SCALE GENOMIC DNA]</scope>
    <source>
        <strain evidence="1">FRACA_ARgP5</strain>
    </source>
</reference>
<protein>
    <submittedName>
        <fullName evidence="1">Uncharacterized protein</fullName>
    </submittedName>
</protein>
<evidence type="ECO:0000313" key="2">
    <source>
        <dbReference type="Proteomes" id="UP000234331"/>
    </source>
</evidence>
<dbReference type="EMBL" id="FZMO01000049">
    <property type="protein sequence ID" value="SNQ46503.1"/>
    <property type="molecule type" value="Genomic_DNA"/>
</dbReference>
<dbReference type="Proteomes" id="UP000234331">
    <property type="component" value="Unassembled WGS sequence"/>
</dbReference>
<sequence>MILICGTLSSKDPIWRHHSRWKIRYRDTIRTLAAVVPQRHSTLACPTALPSVGVRAEGGAFTISQTG</sequence>
<name>A0A2I2KLG6_9ACTN</name>
<evidence type="ECO:0000313" key="1">
    <source>
        <dbReference type="EMBL" id="SNQ46503.1"/>
    </source>
</evidence>
<organism evidence="1 2">
    <name type="scientific">Frankia canadensis</name>
    <dbReference type="NCBI Taxonomy" id="1836972"/>
    <lineage>
        <taxon>Bacteria</taxon>
        <taxon>Bacillati</taxon>
        <taxon>Actinomycetota</taxon>
        <taxon>Actinomycetes</taxon>
        <taxon>Frankiales</taxon>
        <taxon>Frankiaceae</taxon>
        <taxon>Frankia</taxon>
    </lineage>
</organism>
<proteinExistence type="predicted"/>
<keyword evidence="2" id="KW-1185">Reference proteome</keyword>
<gene>
    <name evidence="1" type="ORF">FRACA_1420004</name>
</gene>
<accession>A0A2I2KLG6</accession>
<dbReference type="AlphaFoldDB" id="A0A2I2KLG6"/>